<reference evidence="2" key="1">
    <citation type="submission" date="2020-05" db="EMBL/GenBank/DDBJ databases">
        <authorList>
            <person name="Chiriac C."/>
            <person name="Salcher M."/>
            <person name="Ghai R."/>
            <person name="Kavagutti S V."/>
        </authorList>
    </citation>
    <scope>NUCLEOTIDE SEQUENCE</scope>
</reference>
<feature type="domain" description="HD/PDEase" evidence="1">
    <location>
        <begin position="56"/>
        <end position="191"/>
    </location>
</feature>
<evidence type="ECO:0000313" key="2">
    <source>
        <dbReference type="EMBL" id="CAB4334205.1"/>
    </source>
</evidence>
<dbReference type="InterPro" id="IPR006674">
    <property type="entry name" value="HD_domain"/>
</dbReference>
<dbReference type="Pfam" id="PF01966">
    <property type="entry name" value="HD"/>
    <property type="match status" value="1"/>
</dbReference>
<dbReference type="CDD" id="cd00077">
    <property type="entry name" value="HDc"/>
    <property type="match status" value="1"/>
</dbReference>
<dbReference type="InterPro" id="IPR039967">
    <property type="entry name" value="MJ1020-like"/>
</dbReference>
<dbReference type="InterPro" id="IPR003607">
    <property type="entry name" value="HD/PDEase_dom"/>
</dbReference>
<dbReference type="AlphaFoldDB" id="A0A6J5YUM2"/>
<evidence type="ECO:0000259" key="1">
    <source>
        <dbReference type="SMART" id="SM00471"/>
    </source>
</evidence>
<dbReference type="PANTHER" id="PTHR40517:SF1">
    <property type="entry name" value="METAL-DEPENDENT PHOSPHOHYDROLASE, HD SUPERFAMILY-RELATED"/>
    <property type="match status" value="1"/>
</dbReference>
<dbReference type="PANTHER" id="PTHR40517">
    <property type="entry name" value="METAL-DEPENDENT PHOSPHOHYDROLASE, HD SUPERFAMILY-RELATED"/>
    <property type="match status" value="1"/>
</dbReference>
<sequence length="270" mass="29657">MADDSDQLKQRILEAEISVPARGNRKLEKLIAAVNSSERIKATWYMAGLNANRLGMSDHSWVHIQIVTNIALRLTRLLAKRGVEGGIVTDHGLTERDAEVVIAAGALLHDLGLSINRNDHETYSLFLAADLLPELLEGIYEEPERTVIASEAMHAIISHRSKGEPVTIEGSIVRVADALDMAKGRARLPFEAGEKNIHSLSAYAIEEVKISPGRDTAVRVEIEMSNSAGIFQVDEGLGTKLRGTPLESHLEVVARIEGEHEKRLVPVFRL</sequence>
<proteinExistence type="predicted"/>
<dbReference type="SUPFAM" id="SSF109604">
    <property type="entry name" value="HD-domain/PDEase-like"/>
    <property type="match status" value="1"/>
</dbReference>
<accession>A0A6J5YUM2</accession>
<protein>
    <submittedName>
        <fullName evidence="2">Unannotated protein</fullName>
    </submittedName>
</protein>
<dbReference type="EMBL" id="CAESAN010000002">
    <property type="protein sequence ID" value="CAB4334205.1"/>
    <property type="molecule type" value="Genomic_DNA"/>
</dbReference>
<dbReference type="SMART" id="SM00471">
    <property type="entry name" value="HDc"/>
    <property type="match status" value="1"/>
</dbReference>
<organism evidence="2">
    <name type="scientific">freshwater metagenome</name>
    <dbReference type="NCBI Taxonomy" id="449393"/>
    <lineage>
        <taxon>unclassified sequences</taxon>
        <taxon>metagenomes</taxon>
        <taxon>ecological metagenomes</taxon>
    </lineage>
</organism>
<name>A0A6J5YUM2_9ZZZZ</name>
<gene>
    <name evidence="2" type="ORF">UFOPK3547_00053</name>
</gene>
<dbReference type="Gene3D" id="1.10.3210.10">
    <property type="entry name" value="Hypothetical protein af1432"/>
    <property type="match status" value="1"/>
</dbReference>